<comment type="cofactor">
    <cofactor evidence="1 6">
        <name>FAD</name>
        <dbReference type="ChEBI" id="CHEBI:57692"/>
    </cofactor>
</comment>
<dbReference type="RefSeq" id="WP_135172996.1">
    <property type="nucleotide sequence ID" value="NZ_SPQT01000001.1"/>
</dbReference>
<dbReference type="InterPro" id="IPR050741">
    <property type="entry name" value="Acyl-CoA_dehydrogenase"/>
</dbReference>
<dbReference type="Gene3D" id="2.40.110.10">
    <property type="entry name" value="Butyryl-CoA Dehydrogenase, subunit A, domain 2"/>
    <property type="match status" value="1"/>
</dbReference>
<evidence type="ECO:0000259" key="8">
    <source>
        <dbReference type="Pfam" id="PF02770"/>
    </source>
</evidence>
<evidence type="ECO:0000313" key="11">
    <source>
        <dbReference type="Proteomes" id="UP000297966"/>
    </source>
</evidence>
<dbReference type="InterPro" id="IPR036250">
    <property type="entry name" value="AcylCo_DH-like_C"/>
</dbReference>
<dbReference type="InterPro" id="IPR046373">
    <property type="entry name" value="Acyl-CoA_Oxase/DH_mid-dom_sf"/>
</dbReference>
<evidence type="ECO:0000313" key="10">
    <source>
        <dbReference type="EMBL" id="TFV51254.1"/>
    </source>
</evidence>
<dbReference type="GO" id="GO:0005737">
    <property type="term" value="C:cytoplasm"/>
    <property type="evidence" value="ECO:0007669"/>
    <property type="project" value="TreeGrafter"/>
</dbReference>
<dbReference type="InterPro" id="IPR009075">
    <property type="entry name" value="AcylCo_DH/oxidase_C"/>
</dbReference>
<dbReference type="OrthoDB" id="9775090at2"/>
<gene>
    <name evidence="10" type="ORF">E4K65_04050</name>
</gene>
<dbReference type="AlphaFoldDB" id="A0A4Y9M7P9"/>
<evidence type="ECO:0000256" key="6">
    <source>
        <dbReference type="RuleBase" id="RU362125"/>
    </source>
</evidence>
<dbReference type="GO" id="GO:0033539">
    <property type="term" value="P:fatty acid beta-oxidation using acyl-CoA dehydrogenase"/>
    <property type="evidence" value="ECO:0007669"/>
    <property type="project" value="TreeGrafter"/>
</dbReference>
<keyword evidence="3 6" id="KW-0285">Flavoprotein</keyword>
<dbReference type="SUPFAM" id="SSF56645">
    <property type="entry name" value="Acyl-CoA dehydrogenase NM domain-like"/>
    <property type="match status" value="1"/>
</dbReference>
<dbReference type="Gene3D" id="1.10.540.10">
    <property type="entry name" value="Acyl-CoA dehydrogenase/oxidase, N-terminal domain"/>
    <property type="match status" value="1"/>
</dbReference>
<dbReference type="SUPFAM" id="SSF47203">
    <property type="entry name" value="Acyl-CoA dehydrogenase C-terminal domain-like"/>
    <property type="match status" value="1"/>
</dbReference>
<comment type="similarity">
    <text evidence="2 6">Belongs to the acyl-CoA dehydrogenase family.</text>
</comment>
<reference evidence="10 11" key="1">
    <citation type="submission" date="2019-03" db="EMBL/GenBank/DDBJ databases">
        <title>Bradyrhizobium diversity isolated from nodules of Chamaecrista fasciculata.</title>
        <authorList>
            <person name="Klepa M.S."/>
            <person name="Urquiaga M.O."/>
            <person name="Hungria M."/>
            <person name="Delamuta J.R."/>
        </authorList>
    </citation>
    <scope>NUCLEOTIDE SEQUENCE [LARGE SCALE GENOMIC DNA]</scope>
    <source>
        <strain evidence="10 11">CNPSo 3448</strain>
    </source>
</reference>
<dbReference type="Pfam" id="PF00441">
    <property type="entry name" value="Acyl-CoA_dh_1"/>
    <property type="match status" value="1"/>
</dbReference>
<organism evidence="10 11">
    <name type="scientific">Bradyrhizobium niftali</name>
    <dbReference type="NCBI Taxonomy" id="2560055"/>
    <lineage>
        <taxon>Bacteria</taxon>
        <taxon>Pseudomonadati</taxon>
        <taxon>Pseudomonadota</taxon>
        <taxon>Alphaproteobacteria</taxon>
        <taxon>Hyphomicrobiales</taxon>
        <taxon>Nitrobacteraceae</taxon>
        <taxon>Bradyrhizobium</taxon>
    </lineage>
</organism>
<keyword evidence="11" id="KW-1185">Reference proteome</keyword>
<dbReference type="EMBL" id="SPQT01000001">
    <property type="protein sequence ID" value="TFV51254.1"/>
    <property type="molecule type" value="Genomic_DNA"/>
</dbReference>
<keyword evidence="4 6" id="KW-0274">FAD</keyword>
<dbReference type="PANTHER" id="PTHR48083:SF1">
    <property type="entry name" value="DEHYDROGENASE, PUTATIVE (AFU_ORTHOLOGUE AFUA_7G06510)-RELATED"/>
    <property type="match status" value="1"/>
</dbReference>
<feature type="domain" description="Acyl-CoA oxidase/dehydrogenase middle" evidence="8">
    <location>
        <begin position="135"/>
        <end position="232"/>
    </location>
</feature>
<accession>A0A4Y9M7P9</accession>
<dbReference type="InterPro" id="IPR006091">
    <property type="entry name" value="Acyl-CoA_Oxase/DH_mid-dom"/>
</dbReference>
<keyword evidence="5 6" id="KW-0560">Oxidoreductase</keyword>
<dbReference type="GO" id="GO:0050660">
    <property type="term" value="F:flavin adenine dinucleotide binding"/>
    <property type="evidence" value="ECO:0007669"/>
    <property type="project" value="InterPro"/>
</dbReference>
<sequence length="401" mass="44264">MTNQASDLIRSDELLRLEIGADHADLREGVRRLCSRFPGEYWRSVEEKAAYPGEFVKALTEAGYLAALIPEEYGGAGLSLRAAGVILEEINASGCTASQCHAQMYIMGTLLRHGSKEQKQRLLPRIASGELRLQAFGVTEPTTGSDTKKLKTRAVRDGDNYVVHGQKVWTSRALHSDLMLLLVRTTPVDQVVKKTDGLSVLLVDLQQSKGKGMEIRPLKAMINHNTTEIFYDGLKVPAENLIGQEGQGFRYILDGMNAERILVGSEAIGDGRWMIERATAYANERIVFDRPIGQNQAIQFPIARAYASLQAADMMVRKAAALFDAHRDCGADANMAKLLAADAAWEAAEATMQTYGGFAYATEYDIERKWREIRVGRTAPISVNLILAYIGQHVLGMPRSF</sequence>
<evidence type="ECO:0000256" key="4">
    <source>
        <dbReference type="ARBA" id="ARBA00022827"/>
    </source>
</evidence>
<dbReference type="InterPro" id="IPR009100">
    <property type="entry name" value="AcylCoA_DH/oxidase_NM_dom_sf"/>
</dbReference>
<feature type="domain" description="Acyl-CoA dehydrogenase/oxidase C-terminal" evidence="7">
    <location>
        <begin position="246"/>
        <end position="378"/>
    </location>
</feature>
<dbReference type="InterPro" id="IPR037069">
    <property type="entry name" value="AcylCoA_DH/ox_N_sf"/>
</dbReference>
<dbReference type="Gene3D" id="1.20.140.10">
    <property type="entry name" value="Butyryl-CoA Dehydrogenase, subunit A, domain 3"/>
    <property type="match status" value="1"/>
</dbReference>
<dbReference type="FunFam" id="1.20.140.10:FF:000012">
    <property type="entry name" value="Acyl-CoA dehydrogenase fadE12"/>
    <property type="match status" value="1"/>
</dbReference>
<evidence type="ECO:0000256" key="3">
    <source>
        <dbReference type="ARBA" id="ARBA00022630"/>
    </source>
</evidence>
<evidence type="ECO:0000256" key="2">
    <source>
        <dbReference type="ARBA" id="ARBA00009347"/>
    </source>
</evidence>
<evidence type="ECO:0000256" key="1">
    <source>
        <dbReference type="ARBA" id="ARBA00001974"/>
    </source>
</evidence>
<dbReference type="PANTHER" id="PTHR48083">
    <property type="entry name" value="MEDIUM-CHAIN SPECIFIC ACYL-COA DEHYDROGENASE, MITOCHONDRIAL-RELATED"/>
    <property type="match status" value="1"/>
</dbReference>
<dbReference type="FunFam" id="2.40.110.10:FF:000014">
    <property type="entry name" value="Probable acyl-CoA dehydrogenase"/>
    <property type="match status" value="1"/>
</dbReference>
<protein>
    <submittedName>
        <fullName evidence="10">Acyl-CoA dehydrogenase</fullName>
    </submittedName>
</protein>
<dbReference type="Pfam" id="PF02770">
    <property type="entry name" value="Acyl-CoA_dh_M"/>
    <property type="match status" value="1"/>
</dbReference>
<dbReference type="InterPro" id="IPR013786">
    <property type="entry name" value="AcylCoA_DH/ox_N"/>
</dbReference>
<comment type="caution">
    <text evidence="10">The sequence shown here is derived from an EMBL/GenBank/DDBJ whole genome shotgun (WGS) entry which is preliminary data.</text>
</comment>
<evidence type="ECO:0000259" key="9">
    <source>
        <dbReference type="Pfam" id="PF02771"/>
    </source>
</evidence>
<dbReference type="Pfam" id="PF02771">
    <property type="entry name" value="Acyl-CoA_dh_N"/>
    <property type="match status" value="1"/>
</dbReference>
<feature type="domain" description="Acyl-CoA dehydrogenase/oxidase N-terminal" evidence="9">
    <location>
        <begin position="22"/>
        <end position="130"/>
    </location>
</feature>
<dbReference type="Proteomes" id="UP000297966">
    <property type="component" value="Unassembled WGS sequence"/>
</dbReference>
<proteinExistence type="inferred from homology"/>
<name>A0A4Y9M7P9_9BRAD</name>
<evidence type="ECO:0000256" key="5">
    <source>
        <dbReference type="ARBA" id="ARBA00023002"/>
    </source>
</evidence>
<evidence type="ECO:0000259" key="7">
    <source>
        <dbReference type="Pfam" id="PF00441"/>
    </source>
</evidence>
<dbReference type="PIRSF" id="PIRSF016578">
    <property type="entry name" value="HsaA"/>
    <property type="match status" value="1"/>
</dbReference>
<dbReference type="GO" id="GO:0003995">
    <property type="term" value="F:acyl-CoA dehydrogenase activity"/>
    <property type="evidence" value="ECO:0007669"/>
    <property type="project" value="TreeGrafter"/>
</dbReference>
<dbReference type="FunFam" id="1.10.540.10:FF:000013">
    <property type="entry name" value="Acyl-CoA dehydrogenase"/>
    <property type="match status" value="1"/>
</dbReference>